<organism evidence="2 3">
    <name type="scientific">Actinophytocola xanthii</name>
    <dbReference type="NCBI Taxonomy" id="1912961"/>
    <lineage>
        <taxon>Bacteria</taxon>
        <taxon>Bacillati</taxon>
        <taxon>Actinomycetota</taxon>
        <taxon>Actinomycetes</taxon>
        <taxon>Pseudonocardiales</taxon>
        <taxon>Pseudonocardiaceae</taxon>
    </lineage>
</organism>
<accession>A0A1Q8CGT5</accession>
<feature type="transmembrane region" description="Helical" evidence="1">
    <location>
        <begin position="169"/>
        <end position="192"/>
    </location>
</feature>
<keyword evidence="1" id="KW-0812">Transmembrane</keyword>
<feature type="transmembrane region" description="Helical" evidence="1">
    <location>
        <begin position="137"/>
        <end position="162"/>
    </location>
</feature>
<comment type="caution">
    <text evidence="2">The sequence shown here is derived from an EMBL/GenBank/DDBJ whole genome shotgun (WGS) entry which is preliminary data.</text>
</comment>
<evidence type="ECO:0000313" key="2">
    <source>
        <dbReference type="EMBL" id="OLF13543.1"/>
    </source>
</evidence>
<gene>
    <name evidence="2" type="ORF">BU204_26965</name>
</gene>
<dbReference type="EMBL" id="MSIE01000054">
    <property type="protein sequence ID" value="OLF13543.1"/>
    <property type="molecule type" value="Genomic_DNA"/>
</dbReference>
<proteinExistence type="predicted"/>
<dbReference type="STRING" id="1912961.BU204_26965"/>
<sequence length="260" mass="27625">MKSGSWVRRSVLVLFWVSATLMATAFAATAPLVGALLVLVPLVLVALVRQCGLGAIPAPVFAAVVIAPLLPTFFVLGDYRTGDGPTVAASLIFLGWALIYPEIVRVMDRQNLREHFSFPDGSVPREPLAEVRVQIVVLWQTASVMVLVGEPLAAALVAAALLTRRRWAAVTAAFACLVLPLVAVAPGGALHWTIHWDAAPLAVLAALVTAHRWFALVNAALWRPRAARPRHRARSRSAAGGGAGPFALGHVLEARAPSTR</sequence>
<keyword evidence="1" id="KW-0472">Membrane</keyword>
<keyword evidence="1" id="KW-1133">Transmembrane helix</keyword>
<dbReference type="Proteomes" id="UP000185596">
    <property type="component" value="Unassembled WGS sequence"/>
</dbReference>
<dbReference type="AlphaFoldDB" id="A0A1Q8CGT5"/>
<keyword evidence="3" id="KW-1185">Reference proteome</keyword>
<reference evidence="2 3" key="1">
    <citation type="submission" date="2016-12" db="EMBL/GenBank/DDBJ databases">
        <title>The draft genome sequence of Actinophytocola sp. 11-183.</title>
        <authorList>
            <person name="Wang W."/>
            <person name="Yuan L."/>
        </authorList>
    </citation>
    <scope>NUCLEOTIDE SEQUENCE [LARGE SCALE GENOMIC DNA]</scope>
    <source>
        <strain evidence="2 3">11-183</strain>
    </source>
</reference>
<feature type="transmembrane region" description="Helical" evidence="1">
    <location>
        <begin position="37"/>
        <end position="70"/>
    </location>
</feature>
<evidence type="ECO:0000256" key="1">
    <source>
        <dbReference type="SAM" id="Phobius"/>
    </source>
</evidence>
<evidence type="ECO:0000313" key="3">
    <source>
        <dbReference type="Proteomes" id="UP000185596"/>
    </source>
</evidence>
<feature type="transmembrane region" description="Helical" evidence="1">
    <location>
        <begin position="82"/>
        <end position="100"/>
    </location>
</feature>
<name>A0A1Q8CGT5_9PSEU</name>
<protein>
    <submittedName>
        <fullName evidence="2">Uncharacterized protein</fullName>
    </submittedName>
</protein>
<feature type="transmembrane region" description="Helical" evidence="1">
    <location>
        <begin position="198"/>
        <end position="222"/>
    </location>
</feature>